<comment type="caution">
    <text evidence="2">The sequence shown here is derived from an EMBL/GenBank/DDBJ whole genome shotgun (WGS) entry which is preliminary data.</text>
</comment>
<dbReference type="EMBL" id="VWSF01000009">
    <property type="protein sequence ID" value="KAA5544940.1"/>
    <property type="molecule type" value="Genomic_DNA"/>
</dbReference>
<protein>
    <submittedName>
        <fullName evidence="2">Peptidase S41</fullName>
    </submittedName>
</protein>
<dbReference type="GO" id="GO:0006508">
    <property type="term" value="P:proteolysis"/>
    <property type="evidence" value="ECO:0007669"/>
    <property type="project" value="InterPro"/>
</dbReference>
<name>A0A5M6DEX0_9BACT</name>
<dbReference type="AlphaFoldDB" id="A0A5M6DEX0"/>
<proteinExistence type="predicted"/>
<evidence type="ECO:0000259" key="1">
    <source>
        <dbReference type="Pfam" id="PF03572"/>
    </source>
</evidence>
<dbReference type="PANTHER" id="PTHR32060">
    <property type="entry name" value="TAIL-SPECIFIC PROTEASE"/>
    <property type="match status" value="1"/>
</dbReference>
<dbReference type="GO" id="GO:0030288">
    <property type="term" value="C:outer membrane-bounded periplasmic space"/>
    <property type="evidence" value="ECO:0007669"/>
    <property type="project" value="TreeGrafter"/>
</dbReference>
<evidence type="ECO:0000313" key="2">
    <source>
        <dbReference type="EMBL" id="KAA5544940.1"/>
    </source>
</evidence>
<evidence type="ECO:0000313" key="3">
    <source>
        <dbReference type="Proteomes" id="UP000323426"/>
    </source>
</evidence>
<dbReference type="Proteomes" id="UP000323426">
    <property type="component" value="Unassembled WGS sequence"/>
</dbReference>
<gene>
    <name evidence="2" type="ORF">F0145_12835</name>
</gene>
<dbReference type="Pfam" id="PF03572">
    <property type="entry name" value="Peptidase_S41"/>
    <property type="match status" value="1"/>
</dbReference>
<reference evidence="2 3" key="1">
    <citation type="submission" date="2019-09" db="EMBL/GenBank/DDBJ databases">
        <title>Genome sequence and assembly of Adhaeribacter sp.</title>
        <authorList>
            <person name="Chhetri G."/>
        </authorList>
    </citation>
    <scope>NUCLEOTIDE SEQUENCE [LARGE SCALE GENOMIC DNA]</scope>
    <source>
        <strain evidence="2 3">DK36</strain>
    </source>
</reference>
<dbReference type="SUPFAM" id="SSF52096">
    <property type="entry name" value="ClpP/crotonase"/>
    <property type="match status" value="1"/>
</dbReference>
<dbReference type="PANTHER" id="PTHR32060:SF30">
    <property type="entry name" value="CARBOXY-TERMINAL PROCESSING PROTEASE CTPA"/>
    <property type="match status" value="1"/>
</dbReference>
<dbReference type="GO" id="GO:0008236">
    <property type="term" value="F:serine-type peptidase activity"/>
    <property type="evidence" value="ECO:0007669"/>
    <property type="project" value="InterPro"/>
</dbReference>
<dbReference type="InterPro" id="IPR005151">
    <property type="entry name" value="Tail-specific_protease"/>
</dbReference>
<accession>A0A5M6DEX0</accession>
<dbReference type="GO" id="GO:0004175">
    <property type="term" value="F:endopeptidase activity"/>
    <property type="evidence" value="ECO:0007669"/>
    <property type="project" value="TreeGrafter"/>
</dbReference>
<organism evidence="2 3">
    <name type="scientific">Adhaeribacter rhizoryzae</name>
    <dbReference type="NCBI Taxonomy" id="2607907"/>
    <lineage>
        <taxon>Bacteria</taxon>
        <taxon>Pseudomonadati</taxon>
        <taxon>Bacteroidota</taxon>
        <taxon>Cytophagia</taxon>
        <taxon>Cytophagales</taxon>
        <taxon>Hymenobacteraceae</taxon>
        <taxon>Adhaeribacter</taxon>
    </lineage>
</organism>
<dbReference type="InterPro" id="IPR029045">
    <property type="entry name" value="ClpP/crotonase-like_dom_sf"/>
</dbReference>
<dbReference type="Gene3D" id="3.90.226.10">
    <property type="entry name" value="2-enoyl-CoA Hydratase, Chain A, domain 1"/>
    <property type="match status" value="1"/>
</dbReference>
<dbReference type="GO" id="GO:0007165">
    <property type="term" value="P:signal transduction"/>
    <property type="evidence" value="ECO:0007669"/>
    <property type="project" value="TreeGrafter"/>
</dbReference>
<feature type="domain" description="Tail specific protease" evidence="1">
    <location>
        <begin position="320"/>
        <end position="488"/>
    </location>
</feature>
<keyword evidence="3" id="KW-1185">Reference proteome</keyword>
<sequence>MPFSKNKRAKPLRNTSGTIPYKTSELSGLALLSYKRGLNLAGKTTSPFSEFSFAVFNQSKTMKKINLLKHCFFTSLFLLGSFKSISQPAKTPIDPARQFTPAELQADLKLMRTILDESHPGFYRYTPKARFDVLFDSIGQTLNQPMTQHQFYVAATPIIAALKDGHIKYMPHVRPHWQYYYNLNQLFPLELYFTNQQAHLVRNLAGSENIPLGAEITAINGQPIAAIIQKLLPTVYFADGNSQAVKYQSLDKFFPFYYGTYIGASANYTISYRDRSSAETKIVQVPAITLATIQQLEKEKENQKPKQLPIRLEYKDNSTALLTIDHFNIYKNEMDVKEYLKDTFWQINAKNIQHLIIDVRGNEGGVDRWGALLYAYLTQKPFRYYNQLKVAQKKKYSFAEHIAWVPKMFPFYRRFLITKTKDGSYTFSFKKTLKEQKPQKHPFKGDVYILTDGYSFSVTSEFAAIAHHHKRATFVGRETGGGYYGNTSGFFVVAVLPHTGIELAVPQWGYHMAVSGYPYPDRGVLPDYPVAPSIDDVLQKRDAELAFTLDLIRKKKTSSAAKK</sequence>